<dbReference type="Proteomes" id="UP000271339">
    <property type="component" value="Unassembled WGS sequence"/>
</dbReference>
<comment type="caution">
    <text evidence="2">The sequence shown here is derived from an EMBL/GenBank/DDBJ whole genome shotgun (WGS) entry which is preliminary data.</text>
</comment>
<dbReference type="AlphaFoldDB" id="A0A3L9YHF8"/>
<keyword evidence="1" id="KW-0812">Transmembrane</keyword>
<protein>
    <recommendedName>
        <fullName evidence="4">DUF1574 domain-containing protein</fullName>
    </recommendedName>
</protein>
<name>A0A3L9YHF8_9FLAO</name>
<sequence>MQDQKSSSSIFSFKNGPFGFFKQALVFFVPVLLIFALAELMILQIPFNYTITSDYFKNHHDEIEILALGPSQTNSAINPKYLSNPAISLASTAQHHGLDFNILKQTRDRLPNLKYVILELSYSHLELPHNSDNFWKNAVYLKYYNVNAFGRNTYFKDKLIYLSNPDIYSKKLIDHYFIGIKEPNYNKYGFNESDFEGSFKSLDYNETSISKIHNFRINTTTDIDLFTKNTQFLFEMLDYCKSEKLNVVVCTMPLYKTYLKKRNPDILRRRDSILQIISVKYDNLRLFNKETDTVNFSASDFINQNHLNPKGAEKFSKALNLLINREFNN</sequence>
<evidence type="ECO:0000313" key="2">
    <source>
        <dbReference type="EMBL" id="RMA59007.1"/>
    </source>
</evidence>
<dbReference type="EMBL" id="REFC01000013">
    <property type="protein sequence ID" value="RMA59007.1"/>
    <property type="molecule type" value="Genomic_DNA"/>
</dbReference>
<dbReference type="OrthoDB" id="9761723at2"/>
<keyword evidence="1" id="KW-1133">Transmembrane helix</keyword>
<gene>
    <name evidence="2" type="ORF">BXY75_2389</name>
</gene>
<accession>A0A3L9YHF8</accession>
<evidence type="ECO:0008006" key="4">
    <source>
        <dbReference type="Google" id="ProtNLM"/>
    </source>
</evidence>
<organism evidence="2 3">
    <name type="scientific">Ulvibacter antarcticus</name>
    <dbReference type="NCBI Taxonomy" id="442714"/>
    <lineage>
        <taxon>Bacteria</taxon>
        <taxon>Pseudomonadati</taxon>
        <taxon>Bacteroidota</taxon>
        <taxon>Flavobacteriia</taxon>
        <taxon>Flavobacteriales</taxon>
        <taxon>Flavobacteriaceae</taxon>
        <taxon>Ulvibacter</taxon>
    </lineage>
</organism>
<proteinExistence type="predicted"/>
<evidence type="ECO:0000256" key="1">
    <source>
        <dbReference type="SAM" id="Phobius"/>
    </source>
</evidence>
<feature type="transmembrane region" description="Helical" evidence="1">
    <location>
        <begin position="20"/>
        <end position="43"/>
    </location>
</feature>
<evidence type="ECO:0000313" key="3">
    <source>
        <dbReference type="Proteomes" id="UP000271339"/>
    </source>
</evidence>
<dbReference type="RefSeq" id="WP_121907939.1">
    <property type="nucleotide sequence ID" value="NZ_REFC01000013.1"/>
</dbReference>
<keyword evidence="1" id="KW-0472">Membrane</keyword>
<reference evidence="2 3" key="1">
    <citation type="submission" date="2018-10" db="EMBL/GenBank/DDBJ databases">
        <title>Genomic Encyclopedia of Archaeal and Bacterial Type Strains, Phase II (KMG-II): from individual species to whole genera.</title>
        <authorList>
            <person name="Goeker M."/>
        </authorList>
    </citation>
    <scope>NUCLEOTIDE SEQUENCE [LARGE SCALE GENOMIC DNA]</scope>
    <source>
        <strain evidence="2 3">DSM 23424</strain>
    </source>
</reference>
<keyword evidence="3" id="KW-1185">Reference proteome</keyword>